<dbReference type="EMBL" id="FMBM01000002">
    <property type="protein sequence ID" value="SCC80912.1"/>
    <property type="molecule type" value="Genomic_DNA"/>
</dbReference>
<dbReference type="Pfam" id="PF07310">
    <property type="entry name" value="PAS_5"/>
    <property type="match status" value="1"/>
</dbReference>
<name>A0A0P8A2I2_9HYPH</name>
<evidence type="ECO:0000313" key="4">
    <source>
        <dbReference type="Proteomes" id="UP000182800"/>
    </source>
</evidence>
<evidence type="ECO:0000313" key="1">
    <source>
        <dbReference type="EMBL" id="KPQ09399.1"/>
    </source>
</evidence>
<sequence>MKHAATRMLFSYWDSLRGERAAPERGEVEPGEIRHILADTFILEIEEEVCRFRLAGTRICALFGRELKNSPFTALWDPATPDDGNRQIEIVTRETAGIVSGLVGHTARGDTLDMELILLPLRHRGRTQARVLGALSPALIPHWIGFDNLSHLSLNSMRVIWPIGRTETREFARDDDPVERRRRFVVHQGGRG</sequence>
<organism evidence="1 3">
    <name type="scientific">Saliniramus fredricksonii</name>
    <dbReference type="NCBI Taxonomy" id="1653334"/>
    <lineage>
        <taxon>Bacteria</taxon>
        <taxon>Pseudomonadati</taxon>
        <taxon>Pseudomonadota</taxon>
        <taxon>Alphaproteobacteria</taxon>
        <taxon>Hyphomicrobiales</taxon>
        <taxon>Salinarimonadaceae</taxon>
        <taxon>Saliniramus</taxon>
    </lineage>
</organism>
<dbReference type="STRING" id="1653334.GA0071312_1841"/>
<evidence type="ECO:0008006" key="5">
    <source>
        <dbReference type="Google" id="ProtNLM"/>
    </source>
</evidence>
<protein>
    <recommendedName>
        <fullName evidence="5">PAS domain-containing protein</fullName>
    </recommendedName>
</protein>
<dbReference type="AlphaFoldDB" id="A0A0P8A2I2"/>
<dbReference type="EMBL" id="LJSX01000028">
    <property type="protein sequence ID" value="KPQ09399.1"/>
    <property type="molecule type" value="Genomic_DNA"/>
</dbReference>
<evidence type="ECO:0000313" key="2">
    <source>
        <dbReference type="EMBL" id="SCC80912.1"/>
    </source>
</evidence>
<dbReference type="Proteomes" id="UP000050497">
    <property type="component" value="Unassembled WGS sequence"/>
</dbReference>
<comment type="caution">
    <text evidence="1">The sequence shown here is derived from an EMBL/GenBank/DDBJ whole genome shotgun (WGS) entry which is preliminary data.</text>
</comment>
<dbReference type="PIRSF" id="PIRSF031878">
    <property type="entry name" value="UCP031878"/>
    <property type="match status" value="1"/>
</dbReference>
<evidence type="ECO:0000313" key="3">
    <source>
        <dbReference type="Proteomes" id="UP000050497"/>
    </source>
</evidence>
<accession>A0A0P8A2I2</accession>
<dbReference type="Proteomes" id="UP000182800">
    <property type="component" value="Unassembled WGS sequence"/>
</dbReference>
<dbReference type="InterPro" id="IPR009922">
    <property type="entry name" value="DUF1457"/>
</dbReference>
<reference evidence="2 4" key="2">
    <citation type="submission" date="2016-08" db="EMBL/GenBank/DDBJ databases">
        <authorList>
            <person name="Varghese N."/>
            <person name="Submissions Spin"/>
        </authorList>
    </citation>
    <scope>NUCLEOTIDE SEQUENCE [LARGE SCALE GENOMIC DNA]</scope>
    <source>
        <strain evidence="2 4">HL-109</strain>
    </source>
</reference>
<dbReference type="RefSeq" id="WP_074444716.1">
    <property type="nucleotide sequence ID" value="NZ_FMBM01000002.1"/>
</dbReference>
<gene>
    <name evidence="2" type="ORF">GA0071312_1841</name>
    <name evidence="1" type="ORF">HLUCCO17_14955</name>
</gene>
<reference evidence="1 3" key="1">
    <citation type="submission" date="2015-09" db="EMBL/GenBank/DDBJ databases">
        <title>Identification and resolution of microdiversity through metagenomic sequencing of parallel consortia.</title>
        <authorList>
            <person name="Nelson W.C."/>
            <person name="Romine M.F."/>
            <person name="Lindemann S.R."/>
        </authorList>
    </citation>
    <scope>NUCLEOTIDE SEQUENCE [LARGE SCALE GENOMIC DNA]</scope>
    <source>
        <strain evidence="1">HL-109</strain>
    </source>
</reference>
<proteinExistence type="predicted"/>
<keyword evidence="4" id="KW-1185">Reference proteome</keyword>
<dbReference type="OrthoDB" id="8480244at2"/>